<proteinExistence type="predicted"/>
<organism evidence="1 2">
    <name type="scientific">Kitasatospora cineracea</name>
    <dbReference type="NCBI Taxonomy" id="88074"/>
    <lineage>
        <taxon>Bacteria</taxon>
        <taxon>Bacillati</taxon>
        <taxon>Actinomycetota</taxon>
        <taxon>Actinomycetes</taxon>
        <taxon>Kitasatosporales</taxon>
        <taxon>Streptomycetaceae</taxon>
        <taxon>Kitasatospora</taxon>
    </lineage>
</organism>
<sequence>MNLAIAHHDPAALAERCDVAGVRTACGEASYEDGAVLPDGPWQPLTVDLAQQLRPTALTRDTTLVELVRLPDGPGPASLDALADPLGDPNAVHIGRAASPAKALTTTPNYRDGRRIGLHVDNWDKLAYHAKHLGRRRLCINLGPGTRYILLGDIDIQAICREVHPDIENCCPHTDDLRAYIASGHQMNVYRIRLEPGEGYIAPTELLPHDGSTEDQPEPSTAAFWLGHWPRGVLLSLI</sequence>
<comment type="caution">
    <text evidence="1">The sequence shown here is derived from an EMBL/GenBank/DDBJ whole genome shotgun (WGS) entry which is preliminary data.</text>
</comment>
<dbReference type="EMBL" id="RJVJ01000001">
    <property type="protein sequence ID" value="ROR42899.1"/>
    <property type="molecule type" value="Genomic_DNA"/>
</dbReference>
<evidence type="ECO:0000313" key="1">
    <source>
        <dbReference type="EMBL" id="ROR42899.1"/>
    </source>
</evidence>
<dbReference type="AlphaFoldDB" id="A0A8G1UH19"/>
<evidence type="ECO:0000313" key="2">
    <source>
        <dbReference type="Proteomes" id="UP000267408"/>
    </source>
</evidence>
<dbReference type="RefSeq" id="WP_123553652.1">
    <property type="nucleotide sequence ID" value="NZ_RJVJ01000001.1"/>
</dbReference>
<dbReference type="Proteomes" id="UP000267408">
    <property type="component" value="Unassembled WGS sequence"/>
</dbReference>
<accession>A0A8G1UH19</accession>
<reference evidence="1 2" key="1">
    <citation type="submission" date="2018-11" db="EMBL/GenBank/DDBJ databases">
        <title>Sequencing the genomes of 1000 actinobacteria strains.</title>
        <authorList>
            <person name="Klenk H.-P."/>
        </authorList>
    </citation>
    <scope>NUCLEOTIDE SEQUENCE [LARGE SCALE GENOMIC DNA]</scope>
    <source>
        <strain evidence="1 2">DSM 44780</strain>
    </source>
</reference>
<dbReference type="OrthoDB" id="4312010at2"/>
<gene>
    <name evidence="1" type="ORF">EDD39_1032</name>
</gene>
<protein>
    <submittedName>
        <fullName evidence="1">Uncharacterized protein</fullName>
    </submittedName>
</protein>
<name>A0A8G1UH19_9ACTN</name>